<evidence type="ECO:0000313" key="2">
    <source>
        <dbReference type="Proteomes" id="UP000789901"/>
    </source>
</evidence>
<name>A0ABN7WQD5_GIGMA</name>
<proteinExistence type="predicted"/>
<reference evidence="1 2" key="1">
    <citation type="submission" date="2021-06" db="EMBL/GenBank/DDBJ databases">
        <authorList>
            <person name="Kallberg Y."/>
            <person name="Tangrot J."/>
            <person name="Rosling A."/>
        </authorList>
    </citation>
    <scope>NUCLEOTIDE SEQUENCE [LARGE SCALE GENOMIC DNA]</scope>
    <source>
        <strain evidence="1 2">120-4 pot B 10/14</strain>
    </source>
</reference>
<evidence type="ECO:0000313" key="1">
    <source>
        <dbReference type="EMBL" id="CAG8838214.1"/>
    </source>
</evidence>
<sequence>MEILLHSRILLNSSALIYSTEPDGLIQNLFILLLKAYLGHTWILENNENTKYQGREQRRS</sequence>
<feature type="non-terminal residue" evidence="1">
    <location>
        <position position="60"/>
    </location>
</feature>
<comment type="caution">
    <text evidence="1">The sequence shown here is derived from an EMBL/GenBank/DDBJ whole genome shotgun (WGS) entry which is preliminary data.</text>
</comment>
<gene>
    <name evidence="1" type="ORF">GMARGA_LOCUS33862</name>
</gene>
<accession>A0ABN7WQD5</accession>
<organism evidence="1 2">
    <name type="scientific">Gigaspora margarita</name>
    <dbReference type="NCBI Taxonomy" id="4874"/>
    <lineage>
        <taxon>Eukaryota</taxon>
        <taxon>Fungi</taxon>
        <taxon>Fungi incertae sedis</taxon>
        <taxon>Mucoromycota</taxon>
        <taxon>Glomeromycotina</taxon>
        <taxon>Glomeromycetes</taxon>
        <taxon>Diversisporales</taxon>
        <taxon>Gigasporaceae</taxon>
        <taxon>Gigaspora</taxon>
    </lineage>
</organism>
<keyword evidence="2" id="KW-1185">Reference proteome</keyword>
<dbReference type="EMBL" id="CAJVQB010057576">
    <property type="protein sequence ID" value="CAG8838214.1"/>
    <property type="molecule type" value="Genomic_DNA"/>
</dbReference>
<dbReference type="Proteomes" id="UP000789901">
    <property type="component" value="Unassembled WGS sequence"/>
</dbReference>
<protein>
    <submittedName>
        <fullName evidence="1">5608_t:CDS:1</fullName>
    </submittedName>
</protein>